<dbReference type="EMBL" id="AVCI01000001">
    <property type="protein sequence ID" value="KFN44867.1"/>
    <property type="molecule type" value="Genomic_DNA"/>
</dbReference>
<comment type="caution">
    <text evidence="3">The sequence shown here is derived from an EMBL/GenBank/DDBJ whole genome shotgun (WGS) entry which is preliminary data.</text>
</comment>
<organism evidence="3 4">
    <name type="scientific">Arenimonas oryziterrae DSM 21050 = YC6267</name>
    <dbReference type="NCBI Taxonomy" id="1121015"/>
    <lineage>
        <taxon>Bacteria</taxon>
        <taxon>Pseudomonadati</taxon>
        <taxon>Pseudomonadota</taxon>
        <taxon>Gammaproteobacteria</taxon>
        <taxon>Lysobacterales</taxon>
        <taxon>Lysobacteraceae</taxon>
        <taxon>Arenimonas</taxon>
    </lineage>
</organism>
<dbReference type="InterPro" id="IPR043128">
    <property type="entry name" value="Rev_trsase/Diguanyl_cyclase"/>
</dbReference>
<dbReference type="SMART" id="SM00267">
    <property type="entry name" value="GGDEF"/>
    <property type="match status" value="1"/>
</dbReference>
<dbReference type="STRING" id="1121015.GCA_000420545_01401"/>
<dbReference type="SUPFAM" id="SSF55073">
    <property type="entry name" value="Nucleotide cyclase"/>
    <property type="match status" value="1"/>
</dbReference>
<gene>
    <name evidence="3" type="ORF">N789_02290</name>
</gene>
<dbReference type="RefSeq" id="WP_022969038.1">
    <property type="nucleotide sequence ID" value="NZ_ATVD01000002.1"/>
</dbReference>
<dbReference type="Pfam" id="PF00563">
    <property type="entry name" value="EAL"/>
    <property type="match status" value="1"/>
</dbReference>
<dbReference type="InterPro" id="IPR035919">
    <property type="entry name" value="EAL_sf"/>
</dbReference>
<name>A0A091AZY6_9GAMM</name>
<dbReference type="InterPro" id="IPR001633">
    <property type="entry name" value="EAL_dom"/>
</dbReference>
<dbReference type="PANTHER" id="PTHR33121">
    <property type="entry name" value="CYCLIC DI-GMP PHOSPHODIESTERASE PDEF"/>
    <property type="match status" value="1"/>
</dbReference>
<dbReference type="GO" id="GO:0071111">
    <property type="term" value="F:cyclic-guanylate-specific phosphodiesterase activity"/>
    <property type="evidence" value="ECO:0007669"/>
    <property type="project" value="InterPro"/>
</dbReference>
<dbReference type="InterPro" id="IPR000160">
    <property type="entry name" value="GGDEF_dom"/>
</dbReference>
<feature type="domain" description="GGDEF" evidence="2">
    <location>
        <begin position="23"/>
        <end position="152"/>
    </location>
</feature>
<protein>
    <recommendedName>
        <fullName evidence="5">GGDEF domain-containing protein</fullName>
    </recommendedName>
</protein>
<proteinExistence type="predicted"/>
<dbReference type="Pfam" id="PF00990">
    <property type="entry name" value="GGDEF"/>
    <property type="match status" value="1"/>
</dbReference>
<dbReference type="InterPro" id="IPR050706">
    <property type="entry name" value="Cyclic-di-GMP_PDE-like"/>
</dbReference>
<accession>A0A091AZY6</accession>
<dbReference type="PROSITE" id="PS50883">
    <property type="entry name" value="EAL"/>
    <property type="match status" value="1"/>
</dbReference>
<evidence type="ECO:0000313" key="3">
    <source>
        <dbReference type="EMBL" id="KFN44867.1"/>
    </source>
</evidence>
<keyword evidence="4" id="KW-1185">Reference proteome</keyword>
<dbReference type="AlphaFoldDB" id="A0A091AZY6"/>
<dbReference type="Gene3D" id="3.20.20.450">
    <property type="entry name" value="EAL domain"/>
    <property type="match status" value="1"/>
</dbReference>
<evidence type="ECO:0000313" key="4">
    <source>
        <dbReference type="Proteomes" id="UP000029385"/>
    </source>
</evidence>
<dbReference type="CDD" id="cd01949">
    <property type="entry name" value="GGDEF"/>
    <property type="match status" value="1"/>
</dbReference>
<dbReference type="OrthoDB" id="9812358at2"/>
<sequence>MLGRDILFSELAPAIAAQPDSGGVLGVMLVRVQRFRQVNLLFADDLGKAAGELIARAMRPVDRVMRIGECDFAVLLPGVRNSQHALLAASRLVRVFREPVQVGDAPIQATVTIGLAVCPEHGEAPEILCRHAEVAFARAQQSGEHYALYSSHEERAEVPFDDLRDAILNNRLEVHLQPIWDLRKQCLGGMESLARWNHRERGLVPPDAFIPLSEQTGLIVPLTRWSVNATLRHCATAFKAGHGLPVSINLSARVFHEQGIVEQVLGALNLWEVPPESVVLEVTENAIMEDPVLSARVLERLRDKGLRIAIDDFGAGYASFSYLKQFPASELKIDRSFVKDMLVDPRAAQLVRAMIDLAHHLKIDAVAEGVEDKETADRLIGMGCDFGQGWYFGRPQPADTFIASL</sequence>
<evidence type="ECO:0008006" key="5">
    <source>
        <dbReference type="Google" id="ProtNLM"/>
    </source>
</evidence>
<dbReference type="eggNOG" id="COG5001">
    <property type="taxonomic scope" value="Bacteria"/>
</dbReference>
<dbReference type="PANTHER" id="PTHR33121:SF70">
    <property type="entry name" value="SIGNALING PROTEIN YKOW"/>
    <property type="match status" value="1"/>
</dbReference>
<dbReference type="Gene3D" id="3.30.70.270">
    <property type="match status" value="1"/>
</dbReference>
<feature type="domain" description="EAL" evidence="1">
    <location>
        <begin position="156"/>
        <end position="405"/>
    </location>
</feature>
<dbReference type="PROSITE" id="PS50887">
    <property type="entry name" value="GGDEF"/>
    <property type="match status" value="1"/>
</dbReference>
<evidence type="ECO:0000259" key="2">
    <source>
        <dbReference type="PROSITE" id="PS50887"/>
    </source>
</evidence>
<dbReference type="SUPFAM" id="SSF141868">
    <property type="entry name" value="EAL domain-like"/>
    <property type="match status" value="1"/>
</dbReference>
<dbReference type="InterPro" id="IPR029787">
    <property type="entry name" value="Nucleotide_cyclase"/>
</dbReference>
<dbReference type="PATRIC" id="fig|1121015.4.peg.452"/>
<dbReference type="CDD" id="cd01948">
    <property type="entry name" value="EAL"/>
    <property type="match status" value="1"/>
</dbReference>
<dbReference type="Proteomes" id="UP000029385">
    <property type="component" value="Unassembled WGS sequence"/>
</dbReference>
<reference evidence="3 4" key="1">
    <citation type="submission" date="2013-09" db="EMBL/GenBank/DDBJ databases">
        <title>Genome sequencing of Arenimonas oryziterrae.</title>
        <authorList>
            <person name="Chen F."/>
            <person name="Wang G."/>
        </authorList>
    </citation>
    <scope>NUCLEOTIDE SEQUENCE [LARGE SCALE GENOMIC DNA]</scope>
    <source>
        <strain evidence="3 4">YC6267</strain>
    </source>
</reference>
<dbReference type="SMART" id="SM00052">
    <property type="entry name" value="EAL"/>
    <property type="match status" value="1"/>
</dbReference>
<evidence type="ECO:0000259" key="1">
    <source>
        <dbReference type="PROSITE" id="PS50883"/>
    </source>
</evidence>